<name>E3SNT4_9CAUD</name>
<gene>
    <name evidence="2" type="ORF">PSSM7_170</name>
</gene>
<dbReference type="GeneID" id="10329438"/>
<reference evidence="2 3" key="1">
    <citation type="journal article" date="2010" name="Environ. Microbiol.">
        <title>Genomic analysis of oceanic cyanobacterial myoviruses compared with T4-like myoviruses from diverse hosts and environments.</title>
        <authorList>
            <person name="Sullivan M.B."/>
            <person name="Huang K.H."/>
            <person name="Ignacio-Espinoza J.C."/>
            <person name="Berlin A.M."/>
            <person name="Kelly L."/>
            <person name="Weigele P.R."/>
            <person name="DeFrancesco A.S."/>
            <person name="Kern S.E."/>
            <person name="Thompson L.R."/>
            <person name="Young S."/>
            <person name="Yandava C."/>
            <person name="Fu R."/>
            <person name="Krastins B."/>
            <person name="Chase M."/>
            <person name="Sarracino D."/>
            <person name="Osburne M.S."/>
            <person name="Henn M.R."/>
            <person name="Chisholm S.W."/>
        </authorList>
    </citation>
    <scope>NUCLEOTIDE SEQUENCE [LARGE SCALE GENOMIC DNA]</scope>
    <source>
        <strain evidence="2">NATL1A-15</strain>
    </source>
</reference>
<protein>
    <submittedName>
        <fullName evidence="2">Uncharacterized protein</fullName>
    </submittedName>
</protein>
<accession>E3SNT4</accession>
<dbReference type="OrthoDB" id="9638at10239"/>
<organism evidence="2 3">
    <name type="scientific">Prochlorococcus phage P-SSM7</name>
    <dbReference type="NCBI Taxonomy" id="445688"/>
    <lineage>
        <taxon>Viruses</taxon>
        <taxon>Duplodnaviria</taxon>
        <taxon>Heunggongvirae</taxon>
        <taxon>Uroviricota</taxon>
        <taxon>Caudoviricetes</taxon>
        <taxon>Pantevenvirales</taxon>
        <taxon>Kyanoviridae</taxon>
        <taxon>Palaemonvirus</taxon>
        <taxon>Palaemonvirus pssm7</taxon>
    </lineage>
</organism>
<dbReference type="RefSeq" id="YP_004324997.1">
    <property type="nucleotide sequence ID" value="NC_015290.1"/>
</dbReference>
<feature type="region of interest" description="Disordered" evidence="1">
    <location>
        <begin position="152"/>
        <end position="192"/>
    </location>
</feature>
<evidence type="ECO:0000313" key="3">
    <source>
        <dbReference type="Proteomes" id="UP000006532"/>
    </source>
</evidence>
<evidence type="ECO:0000256" key="1">
    <source>
        <dbReference type="SAM" id="MobiDB-lite"/>
    </source>
</evidence>
<dbReference type="Proteomes" id="UP000006532">
    <property type="component" value="Segment"/>
</dbReference>
<dbReference type="EMBL" id="GU071103">
    <property type="protein sequence ID" value="ADO98937.1"/>
    <property type="molecule type" value="Genomic_DNA"/>
</dbReference>
<evidence type="ECO:0000313" key="2">
    <source>
        <dbReference type="EMBL" id="ADO98937.1"/>
    </source>
</evidence>
<proteinExistence type="predicted"/>
<feature type="region of interest" description="Disordered" evidence="1">
    <location>
        <begin position="270"/>
        <end position="300"/>
    </location>
</feature>
<dbReference type="KEGG" id="vg:10329438"/>
<sequence>MDPIHNVPNITLRGLSIPDITVNGTGIPLIGNYTIGVSNTYVADIRNVNVRDTRNWLVNPPQAVPVDVPVTVLAGTPIVNMPGCVTVHKENAKKDPSTNKNLVNDDPKGQTTLCDAGMPYYQPPDYDYRELFWQTINTEPDDVDEGVDTDTDVDTDFETPGTPEIPSTGSDEVECPPPNARRIGDRNQKGDEQVKEYKLTPDGKICETIWEPVPAVEQFLPSAGVVTTTATIATVATASALFAKPLADLLLKAVKPVVKKVMAKIQKLLGKKEERRPNLQERQTEKYREKKGLPPLKKKG</sequence>
<feature type="compositionally biased region" description="Basic and acidic residues" evidence="1">
    <location>
        <begin position="182"/>
        <end position="192"/>
    </location>
</feature>
<keyword evidence="3" id="KW-1185">Reference proteome</keyword>
<feature type="compositionally biased region" description="Basic and acidic residues" evidence="1">
    <location>
        <begin position="270"/>
        <end position="292"/>
    </location>
</feature>